<dbReference type="EMBL" id="CP081294">
    <property type="protein sequence ID" value="QZD93921.1"/>
    <property type="molecule type" value="Genomic_DNA"/>
</dbReference>
<evidence type="ECO:0000313" key="3">
    <source>
        <dbReference type="EMBL" id="QZD93921.1"/>
    </source>
</evidence>
<name>A0ABX8ZY20_9SPHN</name>
<gene>
    <name evidence="3" type="ORF">K3136_07290</name>
</gene>
<accession>A0ABX8ZY20</accession>
<protein>
    <submittedName>
        <fullName evidence="3">DUF2314 domain-containing protein</fullName>
    </submittedName>
</protein>
<feature type="signal peptide" evidence="1">
    <location>
        <begin position="1"/>
        <end position="20"/>
    </location>
</feature>
<keyword evidence="1" id="KW-0732">Signal</keyword>
<dbReference type="Proteomes" id="UP000824321">
    <property type="component" value="Chromosome"/>
</dbReference>
<proteinExistence type="predicted"/>
<evidence type="ECO:0000313" key="4">
    <source>
        <dbReference type="Proteomes" id="UP000824321"/>
    </source>
</evidence>
<sequence>MIRAASLAAALMLAPVSLSAQDAEGDPIMEFESVDEQMNAAIANAQATAPRFLALLDNPPAGASNFVFKFPLEGYEHIWVGTVERDGDYLTGRLKNNPHAEGWKLGDLVRVPITAISDWGYVDRTGVAQGYYTVRVMIDHMEPVMAAEVRRQYGWDD</sequence>
<dbReference type="Pfam" id="PF10077">
    <property type="entry name" value="DUF2314"/>
    <property type="match status" value="1"/>
</dbReference>
<evidence type="ECO:0000259" key="2">
    <source>
        <dbReference type="Pfam" id="PF10077"/>
    </source>
</evidence>
<organism evidence="3 4">
    <name type="scientific">Qipengyuania gelatinilytica</name>
    <dbReference type="NCBI Taxonomy" id="2867231"/>
    <lineage>
        <taxon>Bacteria</taxon>
        <taxon>Pseudomonadati</taxon>
        <taxon>Pseudomonadota</taxon>
        <taxon>Alphaproteobacteria</taxon>
        <taxon>Sphingomonadales</taxon>
        <taxon>Erythrobacteraceae</taxon>
        <taxon>Qipengyuania</taxon>
    </lineage>
</organism>
<reference evidence="3 4" key="1">
    <citation type="submission" date="2021-08" db="EMBL/GenBank/DDBJ databases">
        <title>Comparative Genomics Analysis of the Genus Qipengyuania Reveals Extensive Genetic Diversity and Metabolic Versatility, Including the Description of Fifteen Novel Species.</title>
        <authorList>
            <person name="Liu Y."/>
        </authorList>
    </citation>
    <scope>NUCLEOTIDE SEQUENCE [LARGE SCALE GENOMIC DNA]</scope>
    <source>
        <strain evidence="3 4">1NDH1</strain>
    </source>
</reference>
<evidence type="ECO:0000256" key="1">
    <source>
        <dbReference type="SAM" id="SignalP"/>
    </source>
</evidence>
<feature type="domain" description="DUF2314" evidence="2">
    <location>
        <begin position="35"/>
        <end position="154"/>
    </location>
</feature>
<dbReference type="InterPro" id="IPR018756">
    <property type="entry name" value="DUF2314"/>
</dbReference>
<feature type="chain" id="PRO_5046327542" evidence="1">
    <location>
        <begin position="21"/>
        <end position="157"/>
    </location>
</feature>
<keyword evidence="4" id="KW-1185">Reference proteome</keyword>
<dbReference type="RefSeq" id="WP_221429687.1">
    <property type="nucleotide sequence ID" value="NZ_CP081294.1"/>
</dbReference>